<dbReference type="Proteomes" id="UP000076502">
    <property type="component" value="Unassembled WGS sequence"/>
</dbReference>
<gene>
    <name evidence="1" type="ORF">WN55_01267</name>
</gene>
<protein>
    <submittedName>
        <fullName evidence="1">Uncharacterized protein</fullName>
    </submittedName>
</protein>
<proteinExistence type="predicted"/>
<sequence>MAQNCCCRLDNPKLVASIPRLNSRETLASAGLLNVSVRWGSDKIKSKLANYVETRRFA</sequence>
<reference evidence="1 2" key="1">
    <citation type="submission" date="2015-07" db="EMBL/GenBank/DDBJ databases">
        <title>The genome of Dufourea novaeangliae.</title>
        <authorList>
            <person name="Pan H."/>
            <person name="Kapheim K."/>
        </authorList>
    </citation>
    <scope>NUCLEOTIDE SEQUENCE [LARGE SCALE GENOMIC DNA]</scope>
    <source>
        <strain evidence="1">0120121106</strain>
        <tissue evidence="1">Whole body</tissue>
    </source>
</reference>
<evidence type="ECO:0000313" key="2">
    <source>
        <dbReference type="Proteomes" id="UP000076502"/>
    </source>
</evidence>
<accession>A0A154NWF7</accession>
<dbReference type="AlphaFoldDB" id="A0A154NWF7"/>
<keyword evidence="2" id="KW-1185">Reference proteome</keyword>
<organism evidence="1 2">
    <name type="scientific">Dufourea novaeangliae</name>
    <name type="common">Sweat bee</name>
    <dbReference type="NCBI Taxonomy" id="178035"/>
    <lineage>
        <taxon>Eukaryota</taxon>
        <taxon>Metazoa</taxon>
        <taxon>Ecdysozoa</taxon>
        <taxon>Arthropoda</taxon>
        <taxon>Hexapoda</taxon>
        <taxon>Insecta</taxon>
        <taxon>Pterygota</taxon>
        <taxon>Neoptera</taxon>
        <taxon>Endopterygota</taxon>
        <taxon>Hymenoptera</taxon>
        <taxon>Apocrita</taxon>
        <taxon>Aculeata</taxon>
        <taxon>Apoidea</taxon>
        <taxon>Anthophila</taxon>
        <taxon>Halictidae</taxon>
        <taxon>Rophitinae</taxon>
        <taxon>Dufourea</taxon>
    </lineage>
</organism>
<evidence type="ECO:0000313" key="1">
    <source>
        <dbReference type="EMBL" id="KZC04006.1"/>
    </source>
</evidence>
<dbReference type="EMBL" id="KQ434773">
    <property type="protein sequence ID" value="KZC04006.1"/>
    <property type="molecule type" value="Genomic_DNA"/>
</dbReference>
<name>A0A154NWF7_DUFNO</name>